<reference evidence="2 3" key="1">
    <citation type="submission" date="2023-07" db="EMBL/GenBank/DDBJ databases">
        <title>Description of novel actinomycetes strains, isolated from tidal flat sediment.</title>
        <authorList>
            <person name="Lu C."/>
        </authorList>
    </citation>
    <scope>NUCLEOTIDE SEQUENCE [LARGE SCALE GENOMIC DNA]</scope>
    <source>
        <strain evidence="2 3">SYSU T00b441</strain>
    </source>
</reference>
<dbReference type="RefSeq" id="WP_304601668.1">
    <property type="nucleotide sequence ID" value="NZ_JAUQYP010000001.1"/>
</dbReference>
<feature type="domain" description="NAD-dependent epimerase/dehydratase" evidence="1">
    <location>
        <begin position="7"/>
        <end position="216"/>
    </location>
</feature>
<protein>
    <submittedName>
        <fullName evidence="2">NAD-dependent epimerase/dehydratase family protein</fullName>
    </submittedName>
</protein>
<name>A0ABT9DAZ7_9CELL</name>
<accession>A0ABT9DAZ7</accession>
<evidence type="ECO:0000313" key="3">
    <source>
        <dbReference type="Proteomes" id="UP001232536"/>
    </source>
</evidence>
<dbReference type="Pfam" id="PF01370">
    <property type="entry name" value="Epimerase"/>
    <property type="match status" value="1"/>
</dbReference>
<dbReference type="SUPFAM" id="SSF51735">
    <property type="entry name" value="NAD(P)-binding Rossmann-fold domains"/>
    <property type="match status" value="1"/>
</dbReference>
<sequence>MSDYFSVLFVGGTGAISHSCVKEAVAQGMRVTVLNRGRSSRLRSLPDSVEVLHGDITDPAGVEAALGDRWFDAVVNFLCYGAQDAAQNVRLFAGRTGHYVHISSASVYHRPLPKGPVSESTYAHNPEHAYMRDKVEAERTFLTAFADQGFPVTIVRPAHTYDEAIPPLPGGWAVIDRIERGDPVVVHGDGTSLWTYTHAADLAVGLVGLLGRPSAFGEAFHITSDDVLSWNQIYLAIGHALGVEPTLVHLPTDLIMLAEPNWFWSGLLDGDLSHSEVYDTTKIRSYVPGFRPTRSFEREIYAILAWRRAHPDLAMGDPAEDAVYTRLAERYEQARAVFAAH</sequence>
<evidence type="ECO:0000313" key="2">
    <source>
        <dbReference type="EMBL" id="MDO8108080.1"/>
    </source>
</evidence>
<dbReference type="InterPro" id="IPR036291">
    <property type="entry name" value="NAD(P)-bd_dom_sf"/>
</dbReference>
<gene>
    <name evidence="2" type="ORF">Q6348_12835</name>
</gene>
<proteinExistence type="predicted"/>
<dbReference type="Proteomes" id="UP001232536">
    <property type="component" value="Unassembled WGS sequence"/>
</dbReference>
<evidence type="ECO:0000259" key="1">
    <source>
        <dbReference type="Pfam" id="PF01370"/>
    </source>
</evidence>
<dbReference type="PANTHER" id="PTHR43245">
    <property type="entry name" value="BIFUNCTIONAL POLYMYXIN RESISTANCE PROTEIN ARNA"/>
    <property type="match status" value="1"/>
</dbReference>
<dbReference type="EMBL" id="JAUQYP010000001">
    <property type="protein sequence ID" value="MDO8108080.1"/>
    <property type="molecule type" value="Genomic_DNA"/>
</dbReference>
<dbReference type="InterPro" id="IPR050177">
    <property type="entry name" value="Lipid_A_modif_metabolic_enz"/>
</dbReference>
<keyword evidence="3" id="KW-1185">Reference proteome</keyword>
<organism evidence="2 3">
    <name type="scientific">Actinotalea lenta</name>
    <dbReference type="NCBI Taxonomy" id="3064654"/>
    <lineage>
        <taxon>Bacteria</taxon>
        <taxon>Bacillati</taxon>
        <taxon>Actinomycetota</taxon>
        <taxon>Actinomycetes</taxon>
        <taxon>Micrococcales</taxon>
        <taxon>Cellulomonadaceae</taxon>
        <taxon>Actinotalea</taxon>
    </lineage>
</organism>
<dbReference type="Gene3D" id="3.40.50.720">
    <property type="entry name" value="NAD(P)-binding Rossmann-like Domain"/>
    <property type="match status" value="1"/>
</dbReference>
<dbReference type="InterPro" id="IPR001509">
    <property type="entry name" value="Epimerase_deHydtase"/>
</dbReference>
<comment type="caution">
    <text evidence="2">The sequence shown here is derived from an EMBL/GenBank/DDBJ whole genome shotgun (WGS) entry which is preliminary data.</text>
</comment>